<feature type="domain" description="NADH:quinone oxidoreductase/Mrp antiporter transmembrane" evidence="19">
    <location>
        <begin position="28"/>
        <end position="282"/>
    </location>
</feature>
<evidence type="ECO:0000256" key="1">
    <source>
        <dbReference type="ARBA" id="ARBA00003257"/>
    </source>
</evidence>
<name>A0A9E8RSM8_9NEOP</name>
<feature type="transmembrane region" description="Helical" evidence="18">
    <location>
        <begin position="12"/>
        <end position="34"/>
    </location>
</feature>
<dbReference type="Pfam" id="PF00361">
    <property type="entry name" value="Proton_antipo_M"/>
    <property type="match status" value="1"/>
</dbReference>
<keyword evidence="14 18" id="KW-0830">Ubiquinone</keyword>
<keyword evidence="6" id="KW-0813">Transport</keyword>
<dbReference type="PANTHER" id="PTHR46552:SF1">
    <property type="entry name" value="NADH-UBIQUINONE OXIDOREDUCTASE CHAIN 2"/>
    <property type="match status" value="1"/>
</dbReference>
<accession>A0A9E8RSM8</accession>
<evidence type="ECO:0000256" key="4">
    <source>
        <dbReference type="ARBA" id="ARBA00012944"/>
    </source>
</evidence>
<comment type="function">
    <text evidence="1">Core subunit of the mitochondrial membrane respiratory chain NADH dehydrogenase (Complex I) that is believed to belong to the minimal assembly required for catalysis. Complex I functions in the transfer of electrons from NADH to the respiratory chain. The immediate electron acceptor for the enzyme is believed to be ubiquinone.</text>
</comment>
<feature type="transmembrane region" description="Helical" evidence="18">
    <location>
        <begin position="269"/>
        <end position="290"/>
    </location>
</feature>
<feature type="transmembrane region" description="Helical" evidence="18">
    <location>
        <begin position="60"/>
        <end position="82"/>
    </location>
</feature>
<evidence type="ECO:0000256" key="5">
    <source>
        <dbReference type="ARBA" id="ARBA00021008"/>
    </source>
</evidence>
<evidence type="ECO:0000256" key="6">
    <source>
        <dbReference type="ARBA" id="ARBA00022448"/>
    </source>
</evidence>
<reference evidence="20" key="2">
    <citation type="journal article" date="2022" name="Syst. Entomol.">
        <title>Massive gene rearrangements of mitochondrial genomes and implications for the phylogeny of Trichoptera (Insecta).</title>
        <authorList>
            <person name="Ge X."/>
            <person name="Peng L."/>
            <person name="Vogler A.P."/>
            <person name="Morse J.C."/>
            <person name="Yang L."/>
            <person name="Sun C."/>
            <person name="Wang B."/>
        </authorList>
    </citation>
    <scope>NUCLEOTIDE SEQUENCE</scope>
</reference>
<evidence type="ECO:0000256" key="12">
    <source>
        <dbReference type="ARBA" id="ARBA00022989"/>
    </source>
</evidence>
<sequence length="339" mass="40238">MSLKFNNFKLLIMTTLSMSIIMSLSFSSWLMMWLSMEINMMSFIPLMINFQHMKSSESMMLYYIIQSFSSMNFIFFMLLATLKMTWFQLNVSHLMSIINLVLLTKLGAAPFYFWLPQVMKELNWTTNFILLTWQKIIPMMLLNYCLSMSMLMISIVMSAVIGSLKGLNQTNLKTIMAFSSISHMSWLMAALSLNLNTWLFYFLNYFLLNFLMCKKFFILNLNSLNNLFMSNFNNQTKFILISNFFSMGGLPPFFGFFPKWMVITNLLNTSNFFITFILINSALMNIFFYLRIMTPMMLFSQPQFKFFNINKINSFKMNKYFYLTYFSNFCLIMITFLWN</sequence>
<feature type="transmembrane region" description="Helical" evidence="18">
    <location>
        <begin position="94"/>
        <end position="115"/>
    </location>
</feature>
<dbReference type="InterPro" id="IPR003917">
    <property type="entry name" value="NADH_UbQ_OxRdtase_chain2"/>
</dbReference>
<proteinExistence type="inferred from homology"/>
<evidence type="ECO:0000256" key="7">
    <source>
        <dbReference type="ARBA" id="ARBA00022660"/>
    </source>
</evidence>
<keyword evidence="8 18" id="KW-0812">Transmembrane</keyword>
<evidence type="ECO:0000256" key="18">
    <source>
        <dbReference type="RuleBase" id="RU003403"/>
    </source>
</evidence>
<keyword evidence="16 18" id="KW-0472">Membrane</keyword>
<evidence type="ECO:0000256" key="9">
    <source>
        <dbReference type="ARBA" id="ARBA00022792"/>
    </source>
</evidence>
<dbReference type="PRINTS" id="PR01436">
    <property type="entry name" value="NADHDHGNASE2"/>
</dbReference>
<dbReference type="EC" id="7.1.1.2" evidence="4 18"/>
<feature type="transmembrane region" description="Helical" evidence="18">
    <location>
        <begin position="141"/>
        <end position="162"/>
    </location>
</feature>
<evidence type="ECO:0000256" key="10">
    <source>
        <dbReference type="ARBA" id="ARBA00022967"/>
    </source>
</evidence>
<dbReference type="AlphaFoldDB" id="A0A9E8RSM8"/>
<dbReference type="RefSeq" id="YP_010586420.1">
    <property type="nucleotide sequence ID" value="NC_069274.1"/>
</dbReference>
<dbReference type="EMBL" id="OL678037">
    <property type="protein sequence ID" value="UZZ44208.1"/>
    <property type="molecule type" value="Genomic_DNA"/>
</dbReference>
<dbReference type="InterPro" id="IPR050175">
    <property type="entry name" value="Complex_I_Subunit_2"/>
</dbReference>
<feature type="transmembrane region" description="Helical" evidence="18">
    <location>
        <begin position="320"/>
        <end position="338"/>
    </location>
</feature>
<keyword evidence="12 18" id="KW-1133">Transmembrane helix</keyword>
<dbReference type="PANTHER" id="PTHR46552">
    <property type="entry name" value="NADH-UBIQUINONE OXIDOREDUCTASE CHAIN 2"/>
    <property type="match status" value="1"/>
</dbReference>
<comment type="subcellular location">
    <subcellularLocation>
        <location evidence="2 18">Mitochondrion inner membrane</location>
        <topology evidence="2 18">Multi-pass membrane protein</topology>
    </subcellularLocation>
</comment>
<evidence type="ECO:0000256" key="17">
    <source>
        <dbReference type="ARBA" id="ARBA00049551"/>
    </source>
</evidence>
<gene>
    <name evidence="20" type="primary">ND2</name>
</gene>
<comment type="catalytic activity">
    <reaction evidence="17 18">
        <text>a ubiquinone + NADH + 5 H(+)(in) = a ubiquinol + NAD(+) + 4 H(+)(out)</text>
        <dbReference type="Rhea" id="RHEA:29091"/>
        <dbReference type="Rhea" id="RHEA-COMP:9565"/>
        <dbReference type="Rhea" id="RHEA-COMP:9566"/>
        <dbReference type="ChEBI" id="CHEBI:15378"/>
        <dbReference type="ChEBI" id="CHEBI:16389"/>
        <dbReference type="ChEBI" id="CHEBI:17976"/>
        <dbReference type="ChEBI" id="CHEBI:57540"/>
        <dbReference type="ChEBI" id="CHEBI:57945"/>
        <dbReference type="EC" id="7.1.1.2"/>
    </reaction>
</comment>
<evidence type="ECO:0000256" key="14">
    <source>
        <dbReference type="ARBA" id="ARBA00023075"/>
    </source>
</evidence>
<dbReference type="GeneID" id="77426210"/>
<dbReference type="CTD" id="4536"/>
<geneLocation type="mitochondrion" evidence="20"/>
<protein>
    <recommendedName>
        <fullName evidence="5 18">NADH-ubiquinone oxidoreductase chain 2</fullName>
        <ecNumber evidence="4 18">7.1.1.2</ecNumber>
    </recommendedName>
</protein>
<evidence type="ECO:0000256" key="2">
    <source>
        <dbReference type="ARBA" id="ARBA00004448"/>
    </source>
</evidence>
<evidence type="ECO:0000256" key="11">
    <source>
        <dbReference type="ARBA" id="ARBA00022982"/>
    </source>
</evidence>
<evidence type="ECO:0000256" key="15">
    <source>
        <dbReference type="ARBA" id="ARBA00023128"/>
    </source>
</evidence>
<keyword evidence="13 18" id="KW-0520">NAD</keyword>
<dbReference type="GO" id="GO:0006120">
    <property type="term" value="P:mitochondrial electron transport, NADH to ubiquinone"/>
    <property type="evidence" value="ECO:0007669"/>
    <property type="project" value="InterPro"/>
</dbReference>
<evidence type="ECO:0000256" key="16">
    <source>
        <dbReference type="ARBA" id="ARBA00023136"/>
    </source>
</evidence>
<organism evidence="20">
    <name type="scientific">Oecetis caucula</name>
    <dbReference type="NCBI Taxonomy" id="2904905"/>
    <lineage>
        <taxon>Eukaryota</taxon>
        <taxon>Metazoa</taxon>
        <taxon>Ecdysozoa</taxon>
        <taxon>Arthropoda</taxon>
        <taxon>Hexapoda</taxon>
        <taxon>Insecta</taxon>
        <taxon>Pterygota</taxon>
        <taxon>Neoptera</taxon>
        <taxon>Endopterygota</taxon>
        <taxon>Trichoptera</taxon>
        <taxon>Integripalpia</taxon>
        <taxon>Brevitentoria</taxon>
        <taxon>Leptoceroidea</taxon>
        <taxon>Leptoceridae</taxon>
        <taxon>Leptocerinae</taxon>
        <taxon>Oecetini</taxon>
        <taxon>Oecetis</taxon>
    </lineage>
</organism>
<evidence type="ECO:0000313" key="20">
    <source>
        <dbReference type="EMBL" id="UZZ44208.1"/>
    </source>
</evidence>
<dbReference type="GO" id="GO:0008137">
    <property type="term" value="F:NADH dehydrogenase (ubiquinone) activity"/>
    <property type="evidence" value="ECO:0007669"/>
    <property type="project" value="UniProtKB-EC"/>
</dbReference>
<evidence type="ECO:0000259" key="19">
    <source>
        <dbReference type="Pfam" id="PF00361"/>
    </source>
</evidence>
<keyword evidence="10 18" id="KW-1278">Translocase</keyword>
<evidence type="ECO:0000256" key="13">
    <source>
        <dbReference type="ARBA" id="ARBA00023027"/>
    </source>
</evidence>
<keyword evidence="9 18" id="KW-0999">Mitochondrion inner membrane</keyword>
<dbReference type="InterPro" id="IPR001750">
    <property type="entry name" value="ND/Mrp_TM"/>
</dbReference>
<dbReference type="GO" id="GO:0005743">
    <property type="term" value="C:mitochondrial inner membrane"/>
    <property type="evidence" value="ECO:0007669"/>
    <property type="project" value="UniProtKB-SubCell"/>
</dbReference>
<comment type="similarity">
    <text evidence="3 18">Belongs to the complex I subunit 2 family.</text>
</comment>
<keyword evidence="15 18" id="KW-0496">Mitochondrion</keyword>
<feature type="transmembrane region" description="Helical" evidence="18">
    <location>
        <begin position="238"/>
        <end position="257"/>
    </location>
</feature>
<evidence type="ECO:0000256" key="3">
    <source>
        <dbReference type="ARBA" id="ARBA00007012"/>
    </source>
</evidence>
<reference evidence="20" key="1">
    <citation type="submission" date="2021-11" db="EMBL/GenBank/DDBJ databases">
        <authorList>
            <person name="Ge X.-Y."/>
            <person name="Peng L."/>
            <person name="Sun C.-H."/>
            <person name="Wang B.-X."/>
        </authorList>
    </citation>
    <scope>NUCLEOTIDE SEQUENCE</scope>
</reference>
<comment type="function">
    <text evidence="18">Core subunit of the mitochondrial membrane respiratory chain NADH dehydrogenase (Complex I) which catalyzes electron transfer from NADH through the respiratory chain, using ubiquinone as an electron acceptor. Essential for the catalytic activity and assembly of complex I.</text>
</comment>
<keyword evidence="7 18" id="KW-0679">Respiratory chain</keyword>
<evidence type="ECO:0000256" key="8">
    <source>
        <dbReference type="ARBA" id="ARBA00022692"/>
    </source>
</evidence>
<keyword evidence="11 18" id="KW-0249">Electron transport</keyword>